<feature type="domain" description="Cyclic nucleotide-binding" evidence="4">
    <location>
        <begin position="17"/>
        <end position="116"/>
    </location>
</feature>
<dbReference type="CDD" id="cd00038">
    <property type="entry name" value="CAP_ED"/>
    <property type="match status" value="1"/>
</dbReference>
<dbReference type="PRINTS" id="PR00034">
    <property type="entry name" value="HTHCRP"/>
</dbReference>
<protein>
    <submittedName>
        <fullName evidence="6">Crp/Fnr family transcriptional regulator</fullName>
    </submittedName>
</protein>
<evidence type="ECO:0000256" key="3">
    <source>
        <dbReference type="ARBA" id="ARBA00023163"/>
    </source>
</evidence>
<dbReference type="SUPFAM" id="SSF51206">
    <property type="entry name" value="cAMP-binding domain-like"/>
    <property type="match status" value="1"/>
</dbReference>
<dbReference type="Pfam" id="PF00027">
    <property type="entry name" value="cNMP_binding"/>
    <property type="match status" value="1"/>
</dbReference>
<dbReference type="AlphaFoldDB" id="A0A6B9ZAQ7"/>
<dbReference type="InterPro" id="IPR012318">
    <property type="entry name" value="HTH_CRP"/>
</dbReference>
<keyword evidence="3" id="KW-0804">Transcription</keyword>
<dbReference type="KEGG" id="chih:GWR21_07095"/>
<dbReference type="SMART" id="SM00100">
    <property type="entry name" value="cNMP"/>
    <property type="match status" value="1"/>
</dbReference>
<organism evidence="6 7">
    <name type="scientific">Chitinophaga agri</name>
    <dbReference type="NCBI Taxonomy" id="2703787"/>
    <lineage>
        <taxon>Bacteria</taxon>
        <taxon>Pseudomonadati</taxon>
        <taxon>Bacteroidota</taxon>
        <taxon>Chitinophagia</taxon>
        <taxon>Chitinophagales</taxon>
        <taxon>Chitinophagaceae</taxon>
        <taxon>Chitinophaga</taxon>
    </lineage>
</organism>
<dbReference type="Proteomes" id="UP000476411">
    <property type="component" value="Chromosome"/>
</dbReference>
<dbReference type="InterPro" id="IPR050397">
    <property type="entry name" value="Env_Response_Regulators"/>
</dbReference>
<evidence type="ECO:0000256" key="1">
    <source>
        <dbReference type="ARBA" id="ARBA00023015"/>
    </source>
</evidence>
<dbReference type="GO" id="GO:0003677">
    <property type="term" value="F:DNA binding"/>
    <property type="evidence" value="ECO:0007669"/>
    <property type="project" value="UniProtKB-KW"/>
</dbReference>
<dbReference type="Pfam" id="PF13545">
    <property type="entry name" value="HTH_Crp_2"/>
    <property type="match status" value="1"/>
</dbReference>
<dbReference type="PROSITE" id="PS51063">
    <property type="entry name" value="HTH_CRP_2"/>
    <property type="match status" value="1"/>
</dbReference>
<accession>A0A6B9ZAQ7</accession>
<dbReference type="InterPro" id="IPR018490">
    <property type="entry name" value="cNMP-bd_dom_sf"/>
</dbReference>
<keyword evidence="7" id="KW-1185">Reference proteome</keyword>
<dbReference type="SMART" id="SM00419">
    <property type="entry name" value="HTH_CRP"/>
    <property type="match status" value="1"/>
</dbReference>
<dbReference type="SUPFAM" id="SSF46785">
    <property type="entry name" value="Winged helix' DNA-binding domain"/>
    <property type="match status" value="1"/>
</dbReference>
<evidence type="ECO:0000313" key="7">
    <source>
        <dbReference type="Proteomes" id="UP000476411"/>
    </source>
</evidence>
<dbReference type="RefSeq" id="WP_162331055.1">
    <property type="nucleotide sequence ID" value="NZ_CP048113.1"/>
</dbReference>
<dbReference type="GO" id="GO:0003700">
    <property type="term" value="F:DNA-binding transcription factor activity"/>
    <property type="evidence" value="ECO:0007669"/>
    <property type="project" value="TreeGrafter"/>
</dbReference>
<keyword evidence="1" id="KW-0805">Transcription regulation</keyword>
<reference evidence="6 7" key="1">
    <citation type="submission" date="2020-01" db="EMBL/GenBank/DDBJ databases">
        <title>Complete genome sequence of Chitinophaga sp. H33E-04 isolated from quinoa roots.</title>
        <authorList>
            <person name="Weon H.-Y."/>
            <person name="Lee S.A."/>
        </authorList>
    </citation>
    <scope>NUCLEOTIDE SEQUENCE [LARGE SCALE GENOMIC DNA]</scope>
    <source>
        <strain evidence="6 7">H33E-04</strain>
    </source>
</reference>
<name>A0A6B9ZAQ7_9BACT</name>
<dbReference type="InterPro" id="IPR000595">
    <property type="entry name" value="cNMP-bd_dom"/>
</dbReference>
<evidence type="ECO:0000259" key="5">
    <source>
        <dbReference type="PROSITE" id="PS51063"/>
    </source>
</evidence>
<feature type="domain" description="HTH crp-type" evidence="5">
    <location>
        <begin position="130"/>
        <end position="195"/>
    </location>
</feature>
<dbReference type="InterPro" id="IPR014710">
    <property type="entry name" value="RmlC-like_jellyroll"/>
</dbReference>
<evidence type="ECO:0000256" key="2">
    <source>
        <dbReference type="ARBA" id="ARBA00023125"/>
    </source>
</evidence>
<dbReference type="GO" id="GO:0005829">
    <property type="term" value="C:cytosol"/>
    <property type="evidence" value="ECO:0007669"/>
    <property type="project" value="TreeGrafter"/>
</dbReference>
<gene>
    <name evidence="6" type="ORF">GWR21_07095</name>
</gene>
<dbReference type="PANTHER" id="PTHR24567">
    <property type="entry name" value="CRP FAMILY TRANSCRIPTIONAL REGULATORY PROTEIN"/>
    <property type="match status" value="1"/>
</dbReference>
<dbReference type="PROSITE" id="PS50042">
    <property type="entry name" value="CNMP_BINDING_3"/>
    <property type="match status" value="1"/>
</dbReference>
<dbReference type="EMBL" id="CP048113">
    <property type="protein sequence ID" value="QHS59358.1"/>
    <property type="molecule type" value="Genomic_DNA"/>
</dbReference>
<evidence type="ECO:0000313" key="6">
    <source>
        <dbReference type="EMBL" id="QHS59358.1"/>
    </source>
</evidence>
<keyword evidence="2" id="KW-0238">DNA-binding</keyword>
<proteinExistence type="predicted"/>
<dbReference type="Gene3D" id="2.60.120.10">
    <property type="entry name" value="Jelly Rolls"/>
    <property type="match status" value="1"/>
</dbReference>
<dbReference type="PANTHER" id="PTHR24567:SF26">
    <property type="entry name" value="REGULATORY PROTEIN YEIL"/>
    <property type="match status" value="1"/>
</dbReference>
<evidence type="ECO:0000259" key="4">
    <source>
        <dbReference type="PROSITE" id="PS50042"/>
    </source>
</evidence>
<dbReference type="InterPro" id="IPR036390">
    <property type="entry name" value="WH_DNA-bd_sf"/>
</dbReference>
<sequence>MLDYELLIQAGGVIRGYKKGETILEEGGHARFYYQVVGGEVKMVNTGENGQEFIQGIFKEGNSFAEPPLFLDVAYPASAIALTDCDVIVLEKTKLLDLLSQHFTLQLQLVKSLSERIYFKSMIAKEISLYDASHRIITLIDFLKERDGYSGKLYPVNLTRQQIADLTGLRVETVIRAIKYLTEKELVQKGRKIYR</sequence>